<dbReference type="Proteomes" id="UP001139488">
    <property type="component" value="Unassembled WGS sequence"/>
</dbReference>
<organism evidence="2 3">
    <name type="scientific">Vibrio gelatinilyticus</name>
    <dbReference type="NCBI Taxonomy" id="2893468"/>
    <lineage>
        <taxon>Bacteria</taxon>
        <taxon>Pseudomonadati</taxon>
        <taxon>Pseudomonadota</taxon>
        <taxon>Gammaproteobacteria</taxon>
        <taxon>Vibrionales</taxon>
        <taxon>Vibrionaceae</taxon>
        <taxon>Vibrio</taxon>
    </lineage>
</organism>
<evidence type="ECO:0000313" key="3">
    <source>
        <dbReference type="Proteomes" id="UP001139488"/>
    </source>
</evidence>
<dbReference type="AlphaFoldDB" id="A0A9X1WA90"/>
<evidence type="ECO:0000313" key="2">
    <source>
        <dbReference type="EMBL" id="MCJ2376356.1"/>
    </source>
</evidence>
<keyword evidence="1" id="KW-0732">Signal</keyword>
<keyword evidence="3" id="KW-1185">Reference proteome</keyword>
<evidence type="ECO:0000256" key="1">
    <source>
        <dbReference type="SAM" id="SignalP"/>
    </source>
</evidence>
<name>A0A9X1WA90_9VIBR</name>
<feature type="signal peptide" evidence="1">
    <location>
        <begin position="1"/>
        <end position="25"/>
    </location>
</feature>
<feature type="chain" id="PRO_5040888169" description="DUF2987 domain-containing protein" evidence="1">
    <location>
        <begin position="26"/>
        <end position="192"/>
    </location>
</feature>
<accession>A0A9X1WA90</accession>
<sequence length="192" mass="21643">MSMKFGAVLLLLLSNVIFLSNLAHSASYHWVNSYISGQTSLANRPQLLALPDVFDCGEQEFVEYCVFEVNYRGVDVDIRFVTKDDKVIKSIITAPFTTHAYSQLQTNLRVDGYQLAEVKMGSLHFNIQEQVELHGMLTADQKLIKFLNSAPIQESKLFTWVRKNEIQNTLATETLSMTSDGTEIVMLLSTAQ</sequence>
<dbReference type="EMBL" id="JAJNNZ010000003">
    <property type="protein sequence ID" value="MCJ2376356.1"/>
    <property type="molecule type" value="Genomic_DNA"/>
</dbReference>
<dbReference type="RefSeq" id="WP_244355794.1">
    <property type="nucleotide sequence ID" value="NZ_JAJNNZ010000003.1"/>
</dbReference>
<reference evidence="2" key="1">
    <citation type="submission" date="2021-11" db="EMBL/GenBank/DDBJ databases">
        <title>Vibrio ZSDE26 sp. nov. and Vibrio ZSDZ34 sp. nov., isolated from coastal seawater in Qingdao.</title>
        <authorList>
            <person name="Zhang P."/>
        </authorList>
    </citation>
    <scope>NUCLEOTIDE SEQUENCE</scope>
    <source>
        <strain evidence="2">ZSDZ34</strain>
    </source>
</reference>
<protein>
    <recommendedName>
        <fullName evidence="4">DUF2987 domain-containing protein</fullName>
    </recommendedName>
</protein>
<comment type="caution">
    <text evidence="2">The sequence shown here is derived from an EMBL/GenBank/DDBJ whole genome shotgun (WGS) entry which is preliminary data.</text>
</comment>
<proteinExistence type="predicted"/>
<evidence type="ECO:0008006" key="4">
    <source>
        <dbReference type="Google" id="ProtNLM"/>
    </source>
</evidence>
<gene>
    <name evidence="2" type="ORF">LNL84_05855</name>
</gene>